<comment type="caution">
    <text evidence="2">The sequence shown here is derived from an EMBL/GenBank/DDBJ whole genome shotgun (WGS) entry which is preliminary data.</text>
</comment>
<feature type="region of interest" description="Disordered" evidence="1">
    <location>
        <begin position="1"/>
        <end position="36"/>
    </location>
</feature>
<gene>
    <name evidence="2" type="ORF">FZ942_00005</name>
</gene>
<name>A0A5A9GT59_AZOLI</name>
<evidence type="ECO:0000313" key="3">
    <source>
        <dbReference type="Proteomes" id="UP000324927"/>
    </source>
</evidence>
<evidence type="ECO:0000313" key="2">
    <source>
        <dbReference type="EMBL" id="KAA0597526.1"/>
    </source>
</evidence>
<dbReference type="Proteomes" id="UP000324927">
    <property type="component" value="Unassembled WGS sequence"/>
</dbReference>
<sequence>MAVTEGVKPIDRTMLDRSDPVNRHKTAGMSPLETPGLPMGTLSIGVHGLSPVTPRLVGRSLTLNPVQALVKNEPSGNFHRKAKKLLRVLGEGAYNPLHRRRGAERQC</sequence>
<feature type="non-terminal residue" evidence="2">
    <location>
        <position position="107"/>
    </location>
</feature>
<dbReference type="EMBL" id="VTTN01000001">
    <property type="protein sequence ID" value="KAA0597526.1"/>
    <property type="molecule type" value="Genomic_DNA"/>
</dbReference>
<keyword evidence="3" id="KW-1185">Reference proteome</keyword>
<proteinExistence type="predicted"/>
<reference evidence="2 3" key="1">
    <citation type="submission" date="2019-08" db="EMBL/GenBank/DDBJ databases">
        <authorList>
            <person name="Grouzdev D."/>
            <person name="Tikhonova E."/>
            <person name="Kravchenko I."/>
        </authorList>
    </citation>
    <scope>NUCLEOTIDE SEQUENCE [LARGE SCALE GENOMIC DNA]</scope>
    <source>
        <strain evidence="2 3">59b</strain>
    </source>
</reference>
<dbReference type="RefSeq" id="WP_149229168.1">
    <property type="nucleotide sequence ID" value="NZ_VTTN01000001.1"/>
</dbReference>
<protein>
    <submittedName>
        <fullName evidence="2">Uncharacterized protein</fullName>
    </submittedName>
</protein>
<accession>A0A5A9GT59</accession>
<evidence type="ECO:0000256" key="1">
    <source>
        <dbReference type="SAM" id="MobiDB-lite"/>
    </source>
</evidence>
<organism evidence="2 3">
    <name type="scientific">Azospirillum lipoferum</name>
    <dbReference type="NCBI Taxonomy" id="193"/>
    <lineage>
        <taxon>Bacteria</taxon>
        <taxon>Pseudomonadati</taxon>
        <taxon>Pseudomonadota</taxon>
        <taxon>Alphaproteobacteria</taxon>
        <taxon>Rhodospirillales</taxon>
        <taxon>Azospirillaceae</taxon>
        <taxon>Azospirillum</taxon>
    </lineage>
</organism>
<dbReference type="AlphaFoldDB" id="A0A5A9GT59"/>
<feature type="compositionally biased region" description="Basic and acidic residues" evidence="1">
    <location>
        <begin position="8"/>
        <end position="22"/>
    </location>
</feature>